<feature type="domain" description="Histidine kinase/HSP90-like ATPase" evidence="2">
    <location>
        <begin position="26"/>
        <end position="125"/>
    </location>
</feature>
<dbReference type="InterPro" id="IPR003594">
    <property type="entry name" value="HATPase_dom"/>
</dbReference>
<evidence type="ECO:0000313" key="4">
    <source>
        <dbReference type="Proteomes" id="UP000587462"/>
    </source>
</evidence>
<accession>A0A7Y7E5I7</accession>
<dbReference type="PANTHER" id="PTHR35526:SF3">
    <property type="entry name" value="ANTI-SIGMA-F FACTOR RSBW"/>
    <property type="match status" value="1"/>
</dbReference>
<dbReference type="RefSeq" id="WP_171078201.1">
    <property type="nucleotide sequence ID" value="NZ_BNBU01000001.1"/>
</dbReference>
<dbReference type="CDD" id="cd16936">
    <property type="entry name" value="HATPase_RsbW-like"/>
    <property type="match status" value="1"/>
</dbReference>
<keyword evidence="3" id="KW-0547">Nucleotide-binding</keyword>
<sequence>MVTSAPKWREPSRRLPVGLPSQLILEADKEAPAAARAYAREFVEHVLNDPDDDHLDDVALVVSELVTNAVRYGTENHGLMLVVLDADDSRTRIEVHDSVRQRPRMKPGNTESRRGRGLHIVDALAVWGTGTRPMGKGKFVWAEVPGR</sequence>
<dbReference type="AlphaFoldDB" id="A0A7Y7E5I7"/>
<dbReference type="Proteomes" id="UP000587462">
    <property type="component" value="Unassembled WGS sequence"/>
</dbReference>
<dbReference type="InterPro" id="IPR050267">
    <property type="entry name" value="Anti-sigma-factor_SerPK"/>
</dbReference>
<keyword evidence="4" id="KW-1185">Reference proteome</keyword>
<evidence type="ECO:0000256" key="1">
    <source>
        <dbReference type="ARBA" id="ARBA00022527"/>
    </source>
</evidence>
<keyword evidence="1" id="KW-0723">Serine/threonine-protein kinase</keyword>
<dbReference type="Gene3D" id="3.30.565.10">
    <property type="entry name" value="Histidine kinase-like ATPase, C-terminal domain"/>
    <property type="match status" value="1"/>
</dbReference>
<dbReference type="EMBL" id="JABBXF010000004">
    <property type="protein sequence ID" value="NVK76396.1"/>
    <property type="molecule type" value="Genomic_DNA"/>
</dbReference>
<protein>
    <submittedName>
        <fullName evidence="3">ATP-binding protein</fullName>
    </submittedName>
</protein>
<evidence type="ECO:0000259" key="2">
    <source>
        <dbReference type="Pfam" id="PF13581"/>
    </source>
</evidence>
<evidence type="ECO:0000313" key="3">
    <source>
        <dbReference type="EMBL" id="NVK76396.1"/>
    </source>
</evidence>
<keyword evidence="3" id="KW-0067">ATP-binding</keyword>
<comment type="caution">
    <text evidence="3">The sequence shown here is derived from an EMBL/GenBank/DDBJ whole genome shotgun (WGS) entry which is preliminary data.</text>
</comment>
<organism evidence="3 4">
    <name type="scientific">Streptomyces morookaense</name>
    <name type="common">Streptoverticillium morookaense</name>
    <dbReference type="NCBI Taxonomy" id="1970"/>
    <lineage>
        <taxon>Bacteria</taxon>
        <taxon>Bacillati</taxon>
        <taxon>Actinomycetota</taxon>
        <taxon>Actinomycetes</taxon>
        <taxon>Kitasatosporales</taxon>
        <taxon>Streptomycetaceae</taxon>
        <taxon>Streptomyces</taxon>
    </lineage>
</organism>
<keyword evidence="1" id="KW-0418">Kinase</keyword>
<dbReference type="SUPFAM" id="SSF55874">
    <property type="entry name" value="ATPase domain of HSP90 chaperone/DNA topoisomerase II/histidine kinase"/>
    <property type="match status" value="1"/>
</dbReference>
<reference evidence="3 4" key="1">
    <citation type="submission" date="2020-04" db="EMBL/GenBank/DDBJ databases">
        <title>Draft Genome Sequence of Streptomyces morookaense DSM 40503, an 8-azaguanine-producing strain.</title>
        <authorList>
            <person name="Qi J."/>
            <person name="Gao J.-M."/>
        </authorList>
    </citation>
    <scope>NUCLEOTIDE SEQUENCE [LARGE SCALE GENOMIC DNA]</scope>
    <source>
        <strain evidence="3 4">DSM 40503</strain>
    </source>
</reference>
<proteinExistence type="predicted"/>
<dbReference type="PANTHER" id="PTHR35526">
    <property type="entry name" value="ANTI-SIGMA-F FACTOR RSBW-RELATED"/>
    <property type="match status" value="1"/>
</dbReference>
<name>A0A7Y7E5I7_STRMO</name>
<gene>
    <name evidence="3" type="ORF">HG542_01845</name>
</gene>
<dbReference type="InterPro" id="IPR036890">
    <property type="entry name" value="HATPase_C_sf"/>
</dbReference>
<dbReference type="GO" id="GO:0004674">
    <property type="term" value="F:protein serine/threonine kinase activity"/>
    <property type="evidence" value="ECO:0007669"/>
    <property type="project" value="UniProtKB-KW"/>
</dbReference>
<dbReference type="GO" id="GO:0005524">
    <property type="term" value="F:ATP binding"/>
    <property type="evidence" value="ECO:0007669"/>
    <property type="project" value="UniProtKB-KW"/>
</dbReference>
<dbReference type="Pfam" id="PF13581">
    <property type="entry name" value="HATPase_c_2"/>
    <property type="match status" value="1"/>
</dbReference>
<keyword evidence="1" id="KW-0808">Transferase</keyword>